<proteinExistence type="predicted"/>
<sequence length="85" mass="9521">MLWLLLLALNLSIPIVWLDNTMPRVNYVALYLICSILTNKEPFHSDSPSLDLGQMFSPLGESKPFPPIGPSECSNLHPLWGNVFP</sequence>
<keyword evidence="1" id="KW-0732">Signal</keyword>
<name>A0A117NID7_PICGL</name>
<dbReference type="EMBL" id="LKAM01000002">
    <property type="protein sequence ID" value="KUM49805.1"/>
    <property type="molecule type" value="Genomic_DNA"/>
</dbReference>
<reference evidence="2" key="1">
    <citation type="journal article" date="2015" name="Genome Biol. Evol.">
        <title>Organellar Genomes of White Spruce (Picea glauca): Assembly and Annotation.</title>
        <authorList>
            <person name="Jackman S.D."/>
            <person name="Warren R.L."/>
            <person name="Gibb E.A."/>
            <person name="Vandervalk B.P."/>
            <person name="Mohamadi H."/>
            <person name="Chu J."/>
            <person name="Raymond A."/>
            <person name="Pleasance S."/>
            <person name="Coope R."/>
            <person name="Wildung M.R."/>
            <person name="Ritland C.E."/>
            <person name="Bousquet J."/>
            <person name="Jones S.J."/>
            <person name="Bohlmann J."/>
            <person name="Birol I."/>
        </authorList>
    </citation>
    <scope>NUCLEOTIDE SEQUENCE [LARGE SCALE GENOMIC DNA]</scope>
    <source>
        <tissue evidence="2">Flushing bud</tissue>
    </source>
</reference>
<organism evidence="2">
    <name type="scientific">Picea glauca</name>
    <name type="common">White spruce</name>
    <name type="synonym">Pinus glauca</name>
    <dbReference type="NCBI Taxonomy" id="3330"/>
    <lineage>
        <taxon>Eukaryota</taxon>
        <taxon>Viridiplantae</taxon>
        <taxon>Streptophyta</taxon>
        <taxon>Embryophyta</taxon>
        <taxon>Tracheophyta</taxon>
        <taxon>Spermatophyta</taxon>
        <taxon>Pinopsida</taxon>
        <taxon>Pinidae</taxon>
        <taxon>Conifers I</taxon>
        <taxon>Pinales</taxon>
        <taxon>Pinaceae</taxon>
        <taxon>Picea</taxon>
    </lineage>
</organism>
<gene>
    <name evidence="2" type="ORF">ABT39_MTgene3032</name>
</gene>
<feature type="signal peptide" evidence="1">
    <location>
        <begin position="1"/>
        <end position="18"/>
    </location>
</feature>
<dbReference type="AlphaFoldDB" id="A0A117NID7"/>
<evidence type="ECO:0000313" key="2">
    <source>
        <dbReference type="EMBL" id="KUM49805.1"/>
    </source>
</evidence>
<evidence type="ECO:0000256" key="1">
    <source>
        <dbReference type="SAM" id="SignalP"/>
    </source>
</evidence>
<comment type="caution">
    <text evidence="2">The sequence shown here is derived from an EMBL/GenBank/DDBJ whole genome shotgun (WGS) entry which is preliminary data.</text>
</comment>
<geneLocation type="mitochondrion" evidence="2"/>
<evidence type="ECO:0008006" key="3">
    <source>
        <dbReference type="Google" id="ProtNLM"/>
    </source>
</evidence>
<keyword evidence="2" id="KW-0496">Mitochondrion</keyword>
<protein>
    <recommendedName>
        <fullName evidence="3">Secreted protein</fullName>
    </recommendedName>
</protein>
<accession>A0A117NID7</accession>
<feature type="chain" id="PRO_5007152068" description="Secreted protein" evidence="1">
    <location>
        <begin position="19"/>
        <end position="85"/>
    </location>
</feature>